<name>A0A6P1NQM1_9MICC</name>
<proteinExistence type="predicted"/>
<dbReference type="EMBL" id="CP047898">
    <property type="protein sequence ID" value="QHK19852.1"/>
    <property type="molecule type" value="Genomic_DNA"/>
</dbReference>
<dbReference type="AlphaFoldDB" id="A0A6P1NQM1"/>
<organism evidence="2 3">
    <name type="scientific">Pseudarthrobacter psychrotolerans</name>
    <dbReference type="NCBI Taxonomy" id="2697569"/>
    <lineage>
        <taxon>Bacteria</taxon>
        <taxon>Bacillati</taxon>
        <taxon>Actinomycetota</taxon>
        <taxon>Actinomycetes</taxon>
        <taxon>Micrococcales</taxon>
        <taxon>Micrococcaceae</taxon>
        <taxon>Pseudarthrobacter</taxon>
    </lineage>
</organism>
<gene>
    <name evidence="2" type="ORF">GU243_08995</name>
</gene>
<evidence type="ECO:0000313" key="2">
    <source>
        <dbReference type="EMBL" id="QHK19852.1"/>
    </source>
</evidence>
<dbReference type="Proteomes" id="UP000464186">
    <property type="component" value="Chromosome"/>
</dbReference>
<keyword evidence="3" id="KW-1185">Reference proteome</keyword>
<evidence type="ECO:0000256" key="1">
    <source>
        <dbReference type="SAM" id="Coils"/>
    </source>
</evidence>
<sequence>MTTPPVDGIDRHNQGSVKTLAVRLEPDIHIQLTLIAQLRGSTITEEIRKALAAHIALVKENTDLVSQAESAMAEIEREAAARREAIASLFGNDQATAKPRTTRGR</sequence>
<dbReference type="KEGG" id="psey:GU243_08995"/>
<feature type="coiled-coil region" evidence="1">
    <location>
        <begin position="58"/>
        <end position="85"/>
    </location>
</feature>
<keyword evidence="1" id="KW-0175">Coiled coil</keyword>
<accession>A0A6P1NQM1</accession>
<reference evidence="2 3" key="1">
    <citation type="submission" date="2020-01" db="EMBL/GenBank/DDBJ databases">
        <title>Pseudarthrobacter psychrotolerans sp. nov., isolated from antarctic soil.</title>
        <authorList>
            <person name="Shin Y."/>
            <person name="Park W."/>
        </authorList>
    </citation>
    <scope>NUCLEOTIDE SEQUENCE [LARGE SCALE GENOMIC DNA]</scope>
    <source>
        <strain evidence="2 3">YJ56</strain>
    </source>
</reference>
<evidence type="ECO:0000313" key="3">
    <source>
        <dbReference type="Proteomes" id="UP000464186"/>
    </source>
</evidence>
<protein>
    <submittedName>
        <fullName evidence="2">Uncharacterized protein</fullName>
    </submittedName>
</protein>